<dbReference type="Proteomes" id="UP000604825">
    <property type="component" value="Unassembled WGS sequence"/>
</dbReference>
<reference evidence="1" key="1">
    <citation type="submission" date="2020-10" db="EMBL/GenBank/DDBJ databases">
        <authorList>
            <person name="Han B."/>
            <person name="Lu T."/>
            <person name="Zhao Q."/>
            <person name="Huang X."/>
            <person name="Zhao Y."/>
        </authorList>
    </citation>
    <scope>NUCLEOTIDE SEQUENCE</scope>
</reference>
<evidence type="ECO:0000313" key="1">
    <source>
        <dbReference type="EMBL" id="CAD6335863.1"/>
    </source>
</evidence>
<accession>A0A811S4E4</accession>
<sequence>MNTSLLAKWIFKLDSGEKSLALEVLRKKYLNDKSFCQSKQKGCSQFWQGLGKAREWYERGTKWILGNGRKIRFWHDVWMGDCPLKTLFPRLFRIRRNLDWSVADAKEVDWQLDFRRRLGNEEVAEWNDL</sequence>
<dbReference type="PANTHER" id="PTHR36617">
    <property type="entry name" value="PROTEIN, PUTATIVE-RELATED"/>
    <property type="match status" value="1"/>
</dbReference>
<dbReference type="EMBL" id="CAJGYO010000018">
    <property type="protein sequence ID" value="CAD6335863.1"/>
    <property type="molecule type" value="Genomic_DNA"/>
</dbReference>
<gene>
    <name evidence="1" type="ORF">NCGR_LOCUS59961</name>
</gene>
<organism evidence="1 2">
    <name type="scientific">Miscanthus lutarioriparius</name>
    <dbReference type="NCBI Taxonomy" id="422564"/>
    <lineage>
        <taxon>Eukaryota</taxon>
        <taxon>Viridiplantae</taxon>
        <taxon>Streptophyta</taxon>
        <taxon>Embryophyta</taxon>
        <taxon>Tracheophyta</taxon>
        <taxon>Spermatophyta</taxon>
        <taxon>Magnoliopsida</taxon>
        <taxon>Liliopsida</taxon>
        <taxon>Poales</taxon>
        <taxon>Poaceae</taxon>
        <taxon>PACMAD clade</taxon>
        <taxon>Panicoideae</taxon>
        <taxon>Andropogonodae</taxon>
        <taxon>Andropogoneae</taxon>
        <taxon>Saccharinae</taxon>
        <taxon>Miscanthus</taxon>
    </lineage>
</organism>
<proteinExistence type="predicted"/>
<keyword evidence="2" id="KW-1185">Reference proteome</keyword>
<evidence type="ECO:0000313" key="2">
    <source>
        <dbReference type="Proteomes" id="UP000604825"/>
    </source>
</evidence>
<dbReference type="AlphaFoldDB" id="A0A811S4E4"/>
<protein>
    <submittedName>
        <fullName evidence="1">Uncharacterized protein</fullName>
    </submittedName>
</protein>
<dbReference type="OrthoDB" id="689430at2759"/>
<comment type="caution">
    <text evidence="1">The sequence shown here is derived from an EMBL/GenBank/DDBJ whole genome shotgun (WGS) entry which is preliminary data.</text>
</comment>
<dbReference type="PANTHER" id="PTHR36617:SF15">
    <property type="entry name" value="REVERSE TRANSCRIPTASE ZINC-BINDING DOMAIN-CONTAINING PROTEIN"/>
    <property type="match status" value="1"/>
</dbReference>
<name>A0A811S4E4_9POAL</name>